<dbReference type="EnsemblPlants" id="AET7Gv21051500.2">
    <property type="protein sequence ID" value="AET7Gv21051500.2"/>
    <property type="gene ID" value="AET7Gv21051500"/>
</dbReference>
<evidence type="ECO:0000313" key="2">
    <source>
        <dbReference type="EnsemblPlants" id="AET7Gv21051500.6"/>
    </source>
</evidence>
<accession>A0A453SS59</accession>
<sequence>MIEEERRRGMVGDLLMSWRCSSWGSRGRLAGKLSPLRLVRGRPLASFDHPHRGRGSRARGQQVDRRERRRAACSTGRRDEGGACGRLAEGEPSRLCRIYEPQIRAGMSSWCLRRSRAAEEKWWLGRRTPLSLPLSFPCAALCMVVEGEDDL</sequence>
<dbReference type="Gramene" id="AET7Gv21051500.2">
    <property type="protein sequence ID" value="AET7Gv21051500.2"/>
    <property type="gene ID" value="AET7Gv21051500"/>
</dbReference>
<dbReference type="Gramene" id="AET7Gv21051500.5">
    <property type="protein sequence ID" value="AET7Gv21051500.5"/>
    <property type="gene ID" value="AET7Gv21051500"/>
</dbReference>
<dbReference type="EnsemblPlants" id="AET7Gv21051500.5">
    <property type="protein sequence ID" value="AET7Gv21051500.5"/>
    <property type="gene ID" value="AET7Gv21051500"/>
</dbReference>
<evidence type="ECO:0000256" key="1">
    <source>
        <dbReference type="SAM" id="MobiDB-lite"/>
    </source>
</evidence>
<protein>
    <submittedName>
        <fullName evidence="2">Uncharacterized protein</fullName>
    </submittedName>
</protein>
<dbReference type="AlphaFoldDB" id="A0A453SS59"/>
<dbReference type="Gramene" id="AET7Gv21051500.1">
    <property type="protein sequence ID" value="AET7Gv21051500.1"/>
    <property type="gene ID" value="AET7Gv21051500"/>
</dbReference>
<name>A0A453SS59_AEGTS</name>
<reference evidence="2" key="3">
    <citation type="journal article" date="2017" name="Nature">
        <title>Genome sequence of the progenitor of the wheat D genome Aegilops tauschii.</title>
        <authorList>
            <person name="Luo M.C."/>
            <person name="Gu Y.Q."/>
            <person name="Puiu D."/>
            <person name="Wang H."/>
            <person name="Twardziok S.O."/>
            <person name="Deal K.R."/>
            <person name="Huo N."/>
            <person name="Zhu T."/>
            <person name="Wang L."/>
            <person name="Wang Y."/>
            <person name="McGuire P.E."/>
            <person name="Liu S."/>
            <person name="Long H."/>
            <person name="Ramasamy R.K."/>
            <person name="Rodriguez J.C."/>
            <person name="Van S.L."/>
            <person name="Yuan L."/>
            <person name="Wang Z."/>
            <person name="Xia Z."/>
            <person name="Xiao L."/>
            <person name="Anderson O.D."/>
            <person name="Ouyang S."/>
            <person name="Liang Y."/>
            <person name="Zimin A.V."/>
            <person name="Pertea G."/>
            <person name="Qi P."/>
            <person name="Bennetzen J.L."/>
            <person name="Dai X."/>
            <person name="Dawson M.W."/>
            <person name="Muller H.G."/>
            <person name="Kugler K."/>
            <person name="Rivarola-Duarte L."/>
            <person name="Spannagl M."/>
            <person name="Mayer K.F.X."/>
            <person name="Lu F.H."/>
            <person name="Bevan M.W."/>
            <person name="Leroy P."/>
            <person name="Li P."/>
            <person name="You F.M."/>
            <person name="Sun Q."/>
            <person name="Liu Z."/>
            <person name="Lyons E."/>
            <person name="Wicker T."/>
            <person name="Salzberg S.L."/>
            <person name="Devos K.M."/>
            <person name="Dvorak J."/>
        </authorList>
    </citation>
    <scope>NUCLEOTIDE SEQUENCE [LARGE SCALE GENOMIC DNA]</scope>
    <source>
        <strain evidence="2">cv. AL8/78</strain>
    </source>
</reference>
<dbReference type="Gramene" id="AET7Gv21051500.6">
    <property type="protein sequence ID" value="AET7Gv21051500.6"/>
    <property type="gene ID" value="AET7Gv21051500"/>
</dbReference>
<evidence type="ECO:0000313" key="3">
    <source>
        <dbReference type="Proteomes" id="UP000015105"/>
    </source>
</evidence>
<reference evidence="2" key="5">
    <citation type="journal article" date="2021" name="G3 (Bethesda)">
        <title>Aegilops tauschii genome assembly Aet v5.0 features greater sequence contiguity and improved annotation.</title>
        <authorList>
            <person name="Wang L."/>
            <person name="Zhu T."/>
            <person name="Rodriguez J.C."/>
            <person name="Deal K.R."/>
            <person name="Dubcovsky J."/>
            <person name="McGuire P.E."/>
            <person name="Lux T."/>
            <person name="Spannagl M."/>
            <person name="Mayer K.F.X."/>
            <person name="Baldrich P."/>
            <person name="Meyers B.C."/>
            <person name="Huo N."/>
            <person name="Gu Y.Q."/>
            <person name="Zhou H."/>
            <person name="Devos K.M."/>
            <person name="Bennetzen J.L."/>
            <person name="Unver T."/>
            <person name="Budak H."/>
            <person name="Gulick P.J."/>
            <person name="Galiba G."/>
            <person name="Kalapos B."/>
            <person name="Nelson D.R."/>
            <person name="Li P."/>
            <person name="You F.M."/>
            <person name="Luo M.C."/>
            <person name="Dvorak J."/>
        </authorList>
    </citation>
    <scope>NUCLEOTIDE SEQUENCE [LARGE SCALE GENOMIC DNA]</scope>
    <source>
        <strain evidence="2">cv. AL8/78</strain>
    </source>
</reference>
<dbReference type="EnsemblPlants" id="AET7Gv21051500.1">
    <property type="protein sequence ID" value="AET7Gv21051500.1"/>
    <property type="gene ID" value="AET7Gv21051500"/>
</dbReference>
<organism evidence="2 3">
    <name type="scientific">Aegilops tauschii subsp. strangulata</name>
    <name type="common">Goatgrass</name>
    <dbReference type="NCBI Taxonomy" id="200361"/>
    <lineage>
        <taxon>Eukaryota</taxon>
        <taxon>Viridiplantae</taxon>
        <taxon>Streptophyta</taxon>
        <taxon>Embryophyta</taxon>
        <taxon>Tracheophyta</taxon>
        <taxon>Spermatophyta</taxon>
        <taxon>Magnoliopsida</taxon>
        <taxon>Liliopsida</taxon>
        <taxon>Poales</taxon>
        <taxon>Poaceae</taxon>
        <taxon>BOP clade</taxon>
        <taxon>Pooideae</taxon>
        <taxon>Triticodae</taxon>
        <taxon>Triticeae</taxon>
        <taxon>Triticinae</taxon>
        <taxon>Aegilops</taxon>
    </lineage>
</organism>
<feature type="region of interest" description="Disordered" evidence="1">
    <location>
        <begin position="45"/>
        <end position="81"/>
    </location>
</feature>
<dbReference type="EnsemblPlants" id="AET7Gv21051500.6">
    <property type="protein sequence ID" value="AET7Gv21051500.6"/>
    <property type="gene ID" value="AET7Gv21051500"/>
</dbReference>
<reference evidence="2" key="4">
    <citation type="submission" date="2019-03" db="UniProtKB">
        <authorList>
            <consortium name="EnsemblPlants"/>
        </authorList>
    </citation>
    <scope>IDENTIFICATION</scope>
</reference>
<reference evidence="3" key="2">
    <citation type="journal article" date="2017" name="Nat. Plants">
        <title>The Aegilops tauschii genome reveals multiple impacts of transposons.</title>
        <authorList>
            <person name="Zhao G."/>
            <person name="Zou C."/>
            <person name="Li K."/>
            <person name="Wang K."/>
            <person name="Li T."/>
            <person name="Gao L."/>
            <person name="Zhang X."/>
            <person name="Wang H."/>
            <person name="Yang Z."/>
            <person name="Liu X."/>
            <person name="Jiang W."/>
            <person name="Mao L."/>
            <person name="Kong X."/>
            <person name="Jiao Y."/>
            <person name="Jia J."/>
        </authorList>
    </citation>
    <scope>NUCLEOTIDE SEQUENCE [LARGE SCALE GENOMIC DNA]</scope>
    <source>
        <strain evidence="3">cv. AL8/78</strain>
    </source>
</reference>
<proteinExistence type="predicted"/>
<keyword evidence="3" id="KW-1185">Reference proteome</keyword>
<dbReference type="Proteomes" id="UP000015105">
    <property type="component" value="Chromosome 7D"/>
</dbReference>
<reference evidence="3" key="1">
    <citation type="journal article" date="2014" name="Science">
        <title>Ancient hybridizations among the ancestral genomes of bread wheat.</title>
        <authorList>
            <consortium name="International Wheat Genome Sequencing Consortium,"/>
            <person name="Marcussen T."/>
            <person name="Sandve S.R."/>
            <person name="Heier L."/>
            <person name="Spannagl M."/>
            <person name="Pfeifer M."/>
            <person name="Jakobsen K.S."/>
            <person name="Wulff B.B."/>
            <person name="Steuernagel B."/>
            <person name="Mayer K.F."/>
            <person name="Olsen O.A."/>
        </authorList>
    </citation>
    <scope>NUCLEOTIDE SEQUENCE [LARGE SCALE GENOMIC DNA]</scope>
    <source>
        <strain evidence="3">cv. AL8/78</strain>
    </source>
</reference>